<keyword evidence="3" id="KW-1185">Reference proteome</keyword>
<dbReference type="RefSeq" id="WP_104936433.1">
    <property type="nucleotide sequence ID" value="NZ_CP021255.1"/>
</dbReference>
<dbReference type="KEGG" id="deo:CAY53_06395"/>
<protein>
    <submittedName>
        <fullName evidence="2">Type II secretion system protein GspN</fullName>
    </submittedName>
</protein>
<name>A0A2L1GNA5_9BACT</name>
<evidence type="ECO:0000313" key="3">
    <source>
        <dbReference type="Proteomes" id="UP000239867"/>
    </source>
</evidence>
<organism evidence="2 3">
    <name type="scientific">Desulfobulbus oralis</name>
    <dbReference type="NCBI Taxonomy" id="1986146"/>
    <lineage>
        <taxon>Bacteria</taxon>
        <taxon>Pseudomonadati</taxon>
        <taxon>Thermodesulfobacteriota</taxon>
        <taxon>Desulfobulbia</taxon>
        <taxon>Desulfobulbales</taxon>
        <taxon>Desulfobulbaceae</taxon>
        <taxon>Desulfobulbus</taxon>
    </lineage>
</organism>
<dbReference type="NCBIfam" id="TIGR04411">
    <property type="entry name" value="T2SS_GspN_Lepto"/>
    <property type="match status" value="1"/>
</dbReference>
<proteinExistence type="predicted"/>
<keyword evidence="1" id="KW-0472">Membrane</keyword>
<dbReference type="OrthoDB" id="9787495at2"/>
<keyword evidence="1" id="KW-0812">Transmembrane</keyword>
<dbReference type="EMBL" id="CP021255">
    <property type="protein sequence ID" value="AVD71159.1"/>
    <property type="molecule type" value="Genomic_DNA"/>
</dbReference>
<reference evidence="2 3" key="1">
    <citation type="journal article" date="2018" name="MBio">
        <title>Insights into the evolution of host association through the isolation and characterization of a novel human periodontal pathobiont, Desulfobulbus oralis.</title>
        <authorList>
            <person name="Cross K.L."/>
            <person name="Chirania P."/>
            <person name="Xiong W."/>
            <person name="Beall C.J."/>
            <person name="Elkins J.G."/>
            <person name="Giannone R.J."/>
            <person name="Griffen A.L."/>
            <person name="Guss A.M."/>
            <person name="Hettich R.L."/>
            <person name="Joshi S.S."/>
            <person name="Mokrzan E.M."/>
            <person name="Martin R.K."/>
            <person name="Zhulin I.B."/>
            <person name="Leys E.J."/>
            <person name="Podar M."/>
        </authorList>
    </citation>
    <scope>NUCLEOTIDE SEQUENCE [LARGE SCALE GENOMIC DNA]</scope>
    <source>
        <strain evidence="2 3">ORNL</strain>
    </source>
</reference>
<keyword evidence="1" id="KW-1133">Transmembrane helix</keyword>
<gene>
    <name evidence="2" type="ORF">CAY53_06395</name>
</gene>
<sequence>MSGAAFLRTLGRVLTGSLLLLALAALFAWWLFPEDFVRQLPERALNRALPRWQWQVGAARWRWPGWLELRQIRAQGHGGGDLSVERLSLQPEWSSFLRGRQWRLAFAAELAGGTVTGRASAHGDSALSCSAEVQSLDLAGQPWLGRMLGRELKGRLSGTLAAQFEMRSGLLSALEGRLSAQDGAIPLRHPVLGHEVLPYARISTRLRQDGRRLVLTSGTLESPLGQGSFAGAVTLAWPAAASRISMQGQLKARPELFARVREQPEWQVMRLEAGSRPLAVMLSGTLADPALAFSPLELAPAAPASLQSEAQGTTP</sequence>
<feature type="transmembrane region" description="Helical" evidence="1">
    <location>
        <begin position="12"/>
        <end position="32"/>
    </location>
</feature>
<evidence type="ECO:0000256" key="1">
    <source>
        <dbReference type="SAM" id="Phobius"/>
    </source>
</evidence>
<dbReference type="Proteomes" id="UP000239867">
    <property type="component" value="Chromosome"/>
</dbReference>
<dbReference type="AlphaFoldDB" id="A0A2L1GNA5"/>
<evidence type="ECO:0000313" key="2">
    <source>
        <dbReference type="EMBL" id="AVD71159.1"/>
    </source>
</evidence>
<accession>A0A2L1GNA5</accession>
<dbReference type="InterPro" id="IPR030925">
    <property type="entry name" value="T2SS_GspN_Lepto"/>
</dbReference>